<dbReference type="GO" id="GO:0005737">
    <property type="term" value="C:cytoplasm"/>
    <property type="evidence" value="ECO:0000318"/>
    <property type="project" value="GO_Central"/>
</dbReference>
<feature type="compositionally biased region" description="Basic and acidic residues" evidence="1">
    <location>
        <begin position="427"/>
        <end position="436"/>
    </location>
</feature>
<evidence type="ECO:0000256" key="1">
    <source>
        <dbReference type="SAM" id="MobiDB-lite"/>
    </source>
</evidence>
<feature type="compositionally biased region" description="Acidic residues" evidence="1">
    <location>
        <begin position="412"/>
        <end position="422"/>
    </location>
</feature>
<protein>
    <submittedName>
        <fullName evidence="2">ACR152Wp</fullName>
    </submittedName>
</protein>
<gene>
    <name evidence="2" type="ORF">AGOS_ACR152W</name>
</gene>
<dbReference type="AlphaFoldDB" id="Q75BW9"/>
<feature type="region of interest" description="Disordered" evidence="1">
    <location>
        <begin position="1"/>
        <end position="42"/>
    </location>
</feature>
<sequence>MQARPPPIHRASSPAADASGSLRRMSLNNPFRASTSELGGRLAPDQDFHAWVTQKGVGFPYTSTQRTGSQLSFAESIAEEEGAAPDAAARYSMSPPSLRPASNNPFLDELEGYDERAGSPAPGARTHEVGATEEKERLRQRYAAEDDLPPAYEEVAGSRVREAYPQEKKERPRHEQRPRREERPRESGKARPRTKERAKERTRERKERPREREERTKERKKDEKTGALPKNVDTIDKLDVTGLFGGAFHHDGPFDACTPHRNLNKKVAPVLAFPKDGPNSTLSGATAHKSAMNEVFGIDEDDDSYLYSRRDVGERSSSTVNAIKNHSEVTQFDAKVTADLVHGPVTQGLGSTTFLDGAPAAPVAIEAMKQSTVGRKKSLSHRLAKSPPSASAIGPDPRNGNLKLTKTHSGYLEDEKEDDEDAYTGARDTDNKKESSGNKFLRRVKSLKVTRR</sequence>
<dbReference type="KEGG" id="ago:AGOS_ACR152W"/>
<dbReference type="OrthoDB" id="5352132at2759"/>
<dbReference type="Pfam" id="PF08316">
    <property type="entry name" value="Pal1"/>
    <property type="match status" value="1"/>
</dbReference>
<feature type="compositionally biased region" description="Polar residues" evidence="1">
    <location>
        <begin position="26"/>
        <end position="37"/>
    </location>
</feature>
<dbReference type="Proteomes" id="UP000000591">
    <property type="component" value="Chromosome III"/>
</dbReference>
<dbReference type="InParanoid" id="Q75BW9"/>
<reference evidence="3" key="2">
    <citation type="journal article" date="2013" name="G3 (Bethesda)">
        <title>Genomes of Ashbya fungi isolated from insects reveal four mating-type loci, numerous translocations, lack of transposons, and distinct gene duplications.</title>
        <authorList>
            <person name="Dietrich F.S."/>
            <person name="Voegeli S."/>
            <person name="Kuo S."/>
            <person name="Philippsen P."/>
        </authorList>
    </citation>
    <scope>GENOME REANNOTATION</scope>
    <source>
        <strain evidence="3">ATCC 10895 / CBS 109.51 / FGSC 9923 / NRRL Y-1056</strain>
    </source>
</reference>
<dbReference type="GeneID" id="4619686"/>
<feature type="compositionally biased region" description="Basic and acidic residues" evidence="1">
    <location>
        <begin position="159"/>
        <end position="225"/>
    </location>
</feature>
<keyword evidence="3" id="KW-1185">Reference proteome</keyword>
<dbReference type="RefSeq" id="NP_983554.1">
    <property type="nucleotide sequence ID" value="NM_208907.1"/>
</dbReference>
<feature type="region of interest" description="Disordered" evidence="1">
    <location>
        <begin position="372"/>
        <end position="452"/>
    </location>
</feature>
<organism evidence="2 3">
    <name type="scientific">Eremothecium gossypii (strain ATCC 10895 / CBS 109.51 / FGSC 9923 / NRRL Y-1056)</name>
    <name type="common">Yeast</name>
    <name type="synonym">Ashbya gossypii</name>
    <dbReference type="NCBI Taxonomy" id="284811"/>
    <lineage>
        <taxon>Eukaryota</taxon>
        <taxon>Fungi</taxon>
        <taxon>Dikarya</taxon>
        <taxon>Ascomycota</taxon>
        <taxon>Saccharomycotina</taxon>
        <taxon>Saccharomycetes</taxon>
        <taxon>Saccharomycetales</taxon>
        <taxon>Saccharomycetaceae</taxon>
        <taxon>Eremothecium</taxon>
    </lineage>
</organism>
<reference evidence="2 3" key="1">
    <citation type="journal article" date="2004" name="Science">
        <title>The Ashbya gossypii genome as a tool for mapping the ancient Saccharomyces cerevisiae genome.</title>
        <authorList>
            <person name="Dietrich F.S."/>
            <person name="Voegeli S."/>
            <person name="Brachat S."/>
            <person name="Lerch A."/>
            <person name="Gates K."/>
            <person name="Steiner S."/>
            <person name="Mohr C."/>
            <person name="Pohlmann R."/>
            <person name="Luedi P."/>
            <person name="Choi S."/>
            <person name="Wing R.A."/>
            <person name="Flavier A."/>
            <person name="Gaffney T.D."/>
            <person name="Philippsen P."/>
        </authorList>
    </citation>
    <scope>NUCLEOTIDE SEQUENCE [LARGE SCALE GENOMIC DNA]</scope>
    <source>
        <strain evidence="3">ATCC 10895 / CBS 109.51 / FGSC 9923 / NRRL Y-1056</strain>
    </source>
</reference>
<dbReference type="eggNOG" id="ENOG502QPHY">
    <property type="taxonomic scope" value="Eukaryota"/>
</dbReference>
<dbReference type="HOGENOM" id="CLU_041195_1_0_1"/>
<evidence type="ECO:0000313" key="2">
    <source>
        <dbReference type="EMBL" id="AAS51378.1"/>
    </source>
</evidence>
<dbReference type="OMA" id="FPIDGPN"/>
<accession>Q75BW9</accession>
<dbReference type="InterPro" id="IPR013226">
    <property type="entry name" value="Pal1"/>
</dbReference>
<feature type="compositionally biased region" description="Basic and acidic residues" evidence="1">
    <location>
        <begin position="125"/>
        <end position="144"/>
    </location>
</feature>
<dbReference type="PANTHER" id="PTHR28307">
    <property type="entry name" value="PROTEIN PAL1"/>
    <property type="match status" value="1"/>
</dbReference>
<evidence type="ECO:0000313" key="3">
    <source>
        <dbReference type="Proteomes" id="UP000000591"/>
    </source>
</evidence>
<proteinExistence type="predicted"/>
<name>Q75BW9_EREGS</name>
<dbReference type="EMBL" id="AE016816">
    <property type="protein sequence ID" value="AAS51378.1"/>
    <property type="molecule type" value="Genomic_DNA"/>
</dbReference>
<feature type="compositionally biased region" description="Basic residues" evidence="1">
    <location>
        <begin position="374"/>
        <end position="384"/>
    </location>
</feature>
<feature type="region of interest" description="Disordered" evidence="1">
    <location>
        <begin position="77"/>
        <end position="233"/>
    </location>
</feature>
<dbReference type="PANTHER" id="PTHR28307:SF2">
    <property type="entry name" value="PROTEIN PAL1"/>
    <property type="match status" value="1"/>
</dbReference>
<dbReference type="FunCoup" id="Q75BW9">
    <property type="interactions" value="179"/>
</dbReference>
<feature type="compositionally biased region" description="Basic residues" evidence="1">
    <location>
        <begin position="440"/>
        <end position="452"/>
    </location>
</feature>